<dbReference type="Pfam" id="PF02424">
    <property type="entry name" value="ApbE"/>
    <property type="match status" value="1"/>
</dbReference>
<comment type="catalytic activity">
    <reaction evidence="9 10">
        <text>L-threonyl-[protein] + FAD = FMN-L-threonyl-[protein] + AMP + H(+)</text>
        <dbReference type="Rhea" id="RHEA:36847"/>
        <dbReference type="Rhea" id="RHEA-COMP:11060"/>
        <dbReference type="Rhea" id="RHEA-COMP:11061"/>
        <dbReference type="ChEBI" id="CHEBI:15378"/>
        <dbReference type="ChEBI" id="CHEBI:30013"/>
        <dbReference type="ChEBI" id="CHEBI:57692"/>
        <dbReference type="ChEBI" id="CHEBI:74257"/>
        <dbReference type="ChEBI" id="CHEBI:456215"/>
        <dbReference type="EC" id="2.7.1.180"/>
    </reaction>
</comment>
<evidence type="ECO:0000256" key="10">
    <source>
        <dbReference type="PIRNR" id="PIRNR006268"/>
    </source>
</evidence>
<dbReference type="PANTHER" id="PTHR30040">
    <property type="entry name" value="THIAMINE BIOSYNTHESIS LIPOPROTEIN APBE"/>
    <property type="match status" value="1"/>
</dbReference>
<keyword evidence="7 10" id="KW-0460">Magnesium</keyword>
<dbReference type="SUPFAM" id="SSF143631">
    <property type="entry name" value="ApbE-like"/>
    <property type="match status" value="1"/>
</dbReference>
<protein>
    <recommendedName>
        <fullName evidence="2 10">FAD:protein FMN transferase</fullName>
        <ecNumber evidence="1 10">2.7.1.180</ecNumber>
    </recommendedName>
    <alternativeName>
        <fullName evidence="8 10">Flavin transferase</fullName>
    </alternativeName>
</protein>
<dbReference type="GO" id="GO:0046872">
    <property type="term" value="F:metal ion binding"/>
    <property type="evidence" value="ECO:0007669"/>
    <property type="project" value="UniProtKB-UniRule"/>
</dbReference>
<dbReference type="PANTHER" id="PTHR30040:SF2">
    <property type="entry name" value="FAD:PROTEIN FMN TRANSFERASE"/>
    <property type="match status" value="1"/>
</dbReference>
<evidence type="ECO:0000256" key="5">
    <source>
        <dbReference type="ARBA" id="ARBA00022723"/>
    </source>
</evidence>
<dbReference type="PIRSF" id="PIRSF006268">
    <property type="entry name" value="ApbE"/>
    <property type="match status" value="1"/>
</dbReference>
<feature type="chain" id="PRO_5039905815" description="FAD:protein FMN transferase" evidence="12">
    <location>
        <begin position="25"/>
        <end position="332"/>
    </location>
</feature>
<dbReference type="RefSeq" id="WP_111471782.1">
    <property type="nucleotide sequence ID" value="NZ_QLIX01000021.1"/>
</dbReference>
<evidence type="ECO:0000256" key="1">
    <source>
        <dbReference type="ARBA" id="ARBA00011955"/>
    </source>
</evidence>
<feature type="binding site" evidence="11">
    <location>
        <position position="180"/>
    </location>
    <ligand>
        <name>Mg(2+)</name>
        <dbReference type="ChEBI" id="CHEBI:18420"/>
    </ligand>
</feature>
<comment type="similarity">
    <text evidence="10">Belongs to the ApbE family.</text>
</comment>
<dbReference type="Proteomes" id="UP000249065">
    <property type="component" value="Unassembled WGS sequence"/>
</dbReference>
<evidence type="ECO:0000313" key="13">
    <source>
        <dbReference type="EMBL" id="RAI57083.1"/>
    </source>
</evidence>
<keyword evidence="6 10" id="KW-0274">FAD</keyword>
<keyword evidence="12" id="KW-0732">Signal</keyword>
<dbReference type="InterPro" id="IPR024932">
    <property type="entry name" value="ApbE"/>
</dbReference>
<reference evidence="14" key="1">
    <citation type="submission" date="2018-06" db="EMBL/GenBank/DDBJ databases">
        <authorList>
            <person name="Khan S.A."/>
        </authorList>
    </citation>
    <scope>NUCLEOTIDE SEQUENCE [LARGE SCALE GENOMIC DNA]</scope>
    <source>
        <strain evidence="14">DB-1506</strain>
    </source>
</reference>
<dbReference type="Gene3D" id="3.10.520.10">
    <property type="entry name" value="ApbE-like domains"/>
    <property type="match status" value="1"/>
</dbReference>
<feature type="binding site" evidence="11">
    <location>
        <position position="290"/>
    </location>
    <ligand>
        <name>Mg(2+)</name>
        <dbReference type="ChEBI" id="CHEBI:18420"/>
    </ligand>
</feature>
<sequence>MRRRVLCILAAAAGLGLPRLGASATDVPAAPSLLTWTGPVLGGVGSIHLHHPDPEAARGLIAQCVAEIERLERLFSLWREDSQLSALNRHGALAAPPPDMVRLLGAARDATMLTGGLFDVTVQPLWALYRDHFSAAGAAPAGPPRDAVEAALALVDQRRLLVSPDRIALTRKGMAVTLNGIAQGYLTDRVVDLLRRAGVSRTLVDLGETHAIGRHPAGRPWRAALEDPDAPGRLWGEVELVDRALASSGDGGFVFDAAGRFTHLLDPRTGRSPQLHRAVSVLAPDATLADALSTAFSLMSEAEVAATLRRLPGVEARILRHDGTDVALRGDA</sequence>
<feature type="binding site" evidence="11">
    <location>
        <position position="294"/>
    </location>
    <ligand>
        <name>Mg(2+)</name>
        <dbReference type="ChEBI" id="CHEBI:18420"/>
    </ligand>
</feature>
<organism evidence="13 14">
    <name type="scientific">Roseicella frigidaeris</name>
    <dbReference type="NCBI Taxonomy" id="2230885"/>
    <lineage>
        <taxon>Bacteria</taxon>
        <taxon>Pseudomonadati</taxon>
        <taxon>Pseudomonadota</taxon>
        <taxon>Alphaproteobacteria</taxon>
        <taxon>Acetobacterales</taxon>
        <taxon>Roseomonadaceae</taxon>
        <taxon>Roseicella</taxon>
    </lineage>
</organism>
<proteinExistence type="inferred from homology"/>
<dbReference type="EC" id="2.7.1.180" evidence="1 10"/>
<keyword evidence="4 10" id="KW-0808">Transferase</keyword>
<feature type="signal peptide" evidence="12">
    <location>
        <begin position="1"/>
        <end position="24"/>
    </location>
</feature>
<evidence type="ECO:0000256" key="8">
    <source>
        <dbReference type="ARBA" id="ARBA00031306"/>
    </source>
</evidence>
<comment type="caution">
    <text evidence="13">The sequence shown here is derived from an EMBL/GenBank/DDBJ whole genome shotgun (WGS) entry which is preliminary data.</text>
</comment>
<dbReference type="InterPro" id="IPR003374">
    <property type="entry name" value="ApbE-like_sf"/>
</dbReference>
<evidence type="ECO:0000256" key="4">
    <source>
        <dbReference type="ARBA" id="ARBA00022679"/>
    </source>
</evidence>
<dbReference type="OrthoDB" id="9778595at2"/>
<name>A0A327M4H5_9PROT</name>
<dbReference type="GO" id="GO:0016740">
    <property type="term" value="F:transferase activity"/>
    <property type="evidence" value="ECO:0007669"/>
    <property type="project" value="UniProtKB-UniRule"/>
</dbReference>
<evidence type="ECO:0000256" key="7">
    <source>
        <dbReference type="ARBA" id="ARBA00022842"/>
    </source>
</evidence>
<comment type="cofactor">
    <cofactor evidence="11">
        <name>Mg(2+)</name>
        <dbReference type="ChEBI" id="CHEBI:18420"/>
    </cofactor>
    <cofactor evidence="11">
        <name>Mn(2+)</name>
        <dbReference type="ChEBI" id="CHEBI:29035"/>
    </cofactor>
    <text evidence="11">Magnesium. Can also use manganese.</text>
</comment>
<gene>
    <name evidence="13" type="ORF">DOO78_20695</name>
</gene>
<dbReference type="EMBL" id="QLIX01000021">
    <property type="protein sequence ID" value="RAI57083.1"/>
    <property type="molecule type" value="Genomic_DNA"/>
</dbReference>
<evidence type="ECO:0000256" key="11">
    <source>
        <dbReference type="PIRSR" id="PIRSR006268-2"/>
    </source>
</evidence>
<accession>A0A327M4H5</accession>
<evidence type="ECO:0000256" key="12">
    <source>
        <dbReference type="SAM" id="SignalP"/>
    </source>
</evidence>
<keyword evidence="3 10" id="KW-0285">Flavoprotein</keyword>
<evidence type="ECO:0000313" key="14">
    <source>
        <dbReference type="Proteomes" id="UP000249065"/>
    </source>
</evidence>
<evidence type="ECO:0000256" key="2">
    <source>
        <dbReference type="ARBA" id="ARBA00016337"/>
    </source>
</evidence>
<dbReference type="AlphaFoldDB" id="A0A327M4H5"/>
<keyword evidence="5 10" id="KW-0479">Metal-binding</keyword>
<keyword evidence="14" id="KW-1185">Reference proteome</keyword>
<evidence type="ECO:0000256" key="3">
    <source>
        <dbReference type="ARBA" id="ARBA00022630"/>
    </source>
</evidence>
<evidence type="ECO:0000256" key="6">
    <source>
        <dbReference type="ARBA" id="ARBA00022827"/>
    </source>
</evidence>
<evidence type="ECO:0000256" key="9">
    <source>
        <dbReference type="ARBA" id="ARBA00048540"/>
    </source>
</evidence>